<dbReference type="NCBIfam" id="NF041278">
    <property type="entry name" value="CmcJ_NvfI_EfuI"/>
    <property type="match status" value="1"/>
</dbReference>
<comment type="similarity">
    <text evidence="2">Belongs to the asaB hydroxylase/desaturase family.</text>
</comment>
<evidence type="ECO:0000256" key="3">
    <source>
        <dbReference type="SAM" id="Coils"/>
    </source>
</evidence>
<dbReference type="PANTHER" id="PTHR34598">
    <property type="entry name" value="BLL6449 PROTEIN"/>
    <property type="match status" value="1"/>
</dbReference>
<evidence type="ECO:0000256" key="1">
    <source>
        <dbReference type="ARBA" id="ARBA00023002"/>
    </source>
</evidence>
<proteinExistence type="inferred from homology"/>
<dbReference type="OrthoDB" id="412788at2759"/>
<reference evidence="4" key="1">
    <citation type="submission" date="2022-06" db="EMBL/GenBank/DDBJ databases">
        <title>Complete genome sequences of two strains of the flax pathogen Septoria linicola.</title>
        <authorList>
            <person name="Lapalu N."/>
            <person name="Simon A."/>
            <person name="Demenou B."/>
            <person name="Paumier D."/>
            <person name="Guillot M.-P."/>
            <person name="Gout L."/>
            <person name="Valade R."/>
        </authorList>
    </citation>
    <scope>NUCLEOTIDE SEQUENCE</scope>
    <source>
        <strain evidence="4">SE15195</strain>
    </source>
</reference>
<gene>
    <name evidence="4" type="ORF">Slin15195_G081140</name>
</gene>
<dbReference type="Proteomes" id="UP001056384">
    <property type="component" value="Chromosome 6"/>
</dbReference>
<dbReference type="GO" id="GO:0016491">
    <property type="term" value="F:oxidoreductase activity"/>
    <property type="evidence" value="ECO:0007669"/>
    <property type="project" value="UniProtKB-KW"/>
</dbReference>
<sequence>MSFKQNQHAIFRFVEPDLTIPAYDRAIFANPRPKRLEQLELPLHDFRTSTEVARGFEGLDQQGFTYIEHASSLTPDEMLAGRNAEDKLAPEVLEMMAKLTGAKRGVVHSIGFRRIPASKQQDLDFVPMRGSEIDQQMEQIPKDGMLVNGRHEQSASEPARQCHVDTTLEGLRRTLQFSNTEIAEAAKNIMDAEALRKASHDVEVPRYAAYSVWRPLKTVKRDPIAVADYRTLDPDDLVATENRIPSGINAEGDYIIEAYTGRPPKQPVKQKWYWVPEQKPNEVLIIKFADSAAETDPSIAACGLHASPVLPGTEEEEVRQSSEVRVYMFWE</sequence>
<feature type="coiled-coil region" evidence="3">
    <location>
        <begin position="168"/>
        <end position="195"/>
    </location>
</feature>
<evidence type="ECO:0000313" key="4">
    <source>
        <dbReference type="EMBL" id="USW54795.1"/>
    </source>
</evidence>
<keyword evidence="3" id="KW-0175">Coiled coil</keyword>
<name>A0A9Q9EL71_9PEZI</name>
<dbReference type="EMBL" id="CP099423">
    <property type="protein sequence ID" value="USW54795.1"/>
    <property type="molecule type" value="Genomic_DNA"/>
</dbReference>
<dbReference type="InterPro" id="IPR044053">
    <property type="entry name" value="AsaB-like"/>
</dbReference>
<dbReference type="PANTHER" id="PTHR34598:SF3">
    <property type="entry name" value="OXIDOREDUCTASE AN1597"/>
    <property type="match status" value="1"/>
</dbReference>
<evidence type="ECO:0000256" key="2">
    <source>
        <dbReference type="ARBA" id="ARBA00023604"/>
    </source>
</evidence>
<evidence type="ECO:0000313" key="5">
    <source>
        <dbReference type="Proteomes" id="UP001056384"/>
    </source>
</evidence>
<dbReference type="AlphaFoldDB" id="A0A9Q9EL71"/>
<protein>
    <submittedName>
        <fullName evidence="4">Hydroxylase/desaturase AsaB</fullName>
    </submittedName>
</protein>
<keyword evidence="1" id="KW-0560">Oxidoreductase</keyword>
<organism evidence="4 5">
    <name type="scientific">Septoria linicola</name>
    <dbReference type="NCBI Taxonomy" id="215465"/>
    <lineage>
        <taxon>Eukaryota</taxon>
        <taxon>Fungi</taxon>
        <taxon>Dikarya</taxon>
        <taxon>Ascomycota</taxon>
        <taxon>Pezizomycotina</taxon>
        <taxon>Dothideomycetes</taxon>
        <taxon>Dothideomycetidae</taxon>
        <taxon>Mycosphaerellales</taxon>
        <taxon>Mycosphaerellaceae</taxon>
        <taxon>Septoria</taxon>
    </lineage>
</organism>
<accession>A0A9Q9EL71</accession>
<keyword evidence="5" id="KW-1185">Reference proteome</keyword>